<feature type="domain" description="HTH arsR-type" evidence="2">
    <location>
        <begin position="1"/>
        <end position="96"/>
    </location>
</feature>
<protein>
    <submittedName>
        <fullName evidence="3">ArsR family transcriptional regulator</fullName>
    </submittedName>
</protein>
<dbReference type="Proteomes" id="UP000315914">
    <property type="component" value="Unassembled WGS sequence"/>
</dbReference>
<reference evidence="3 4" key="1">
    <citation type="submission" date="2019-06" db="EMBL/GenBank/DDBJ databases">
        <title>Genomic Encyclopedia of Type Strains, Phase IV (KMG-V): Genome sequencing to study the core and pangenomes of soil and plant-associated prokaryotes.</title>
        <authorList>
            <person name="Whitman W."/>
        </authorList>
    </citation>
    <scope>NUCLEOTIDE SEQUENCE [LARGE SCALE GENOMIC DNA]</scope>
    <source>
        <strain evidence="3 4">BR 10556</strain>
    </source>
</reference>
<dbReference type="PANTHER" id="PTHR38600">
    <property type="entry name" value="TRANSCRIPTIONAL REGULATORY PROTEIN"/>
    <property type="match status" value="1"/>
</dbReference>
<dbReference type="InterPro" id="IPR001845">
    <property type="entry name" value="HTH_ArsR_DNA-bd_dom"/>
</dbReference>
<evidence type="ECO:0000313" key="3">
    <source>
        <dbReference type="EMBL" id="TWB81482.1"/>
    </source>
</evidence>
<dbReference type="InterPro" id="IPR036390">
    <property type="entry name" value="WH_DNA-bd_sf"/>
</dbReference>
<keyword evidence="4" id="KW-1185">Reference proteome</keyword>
<evidence type="ECO:0000313" key="4">
    <source>
        <dbReference type="Proteomes" id="UP000315914"/>
    </source>
</evidence>
<dbReference type="PRINTS" id="PR00778">
    <property type="entry name" value="HTHARSR"/>
</dbReference>
<dbReference type="GO" id="GO:0003700">
    <property type="term" value="F:DNA-binding transcription factor activity"/>
    <property type="evidence" value="ECO:0007669"/>
    <property type="project" value="InterPro"/>
</dbReference>
<dbReference type="NCBIfam" id="NF033788">
    <property type="entry name" value="HTH_metalloreg"/>
    <property type="match status" value="1"/>
</dbReference>
<dbReference type="PROSITE" id="PS50987">
    <property type="entry name" value="HTH_ARSR_2"/>
    <property type="match status" value="1"/>
</dbReference>
<accession>A0A560KDY5</accession>
<dbReference type="InterPro" id="IPR036388">
    <property type="entry name" value="WH-like_DNA-bd_sf"/>
</dbReference>
<gene>
    <name evidence="3" type="ORF">FBZ95_102704</name>
</gene>
<comment type="caution">
    <text evidence="3">The sequence shown here is derived from an EMBL/GenBank/DDBJ whole genome shotgun (WGS) entry which is preliminary data.</text>
</comment>
<dbReference type="InterPro" id="IPR011991">
    <property type="entry name" value="ArsR-like_HTH"/>
</dbReference>
<dbReference type="Pfam" id="PF12840">
    <property type="entry name" value="HTH_20"/>
    <property type="match status" value="1"/>
</dbReference>
<dbReference type="Gene3D" id="1.10.10.10">
    <property type="entry name" value="Winged helix-like DNA-binding domain superfamily/Winged helix DNA-binding domain"/>
    <property type="match status" value="1"/>
</dbReference>
<dbReference type="SUPFAM" id="SSF46785">
    <property type="entry name" value="Winged helix' DNA-binding domain"/>
    <property type="match status" value="1"/>
</dbReference>
<sequence length="150" mass="16506">MVKYQDETLDRTFAALSDPTRRALLARLGEADSLSVSELAAPFPVSLPAIMKHLDVLTDAGLIARDKSGRTVSCRLTARPMEQAMNWLNRYAQFWSDKLDRLAAFVEEETCPTQPPAPPNDPRNAQASRSRAGSARGRKKSSPPGRKPNS</sequence>
<dbReference type="CDD" id="cd00090">
    <property type="entry name" value="HTH_ARSR"/>
    <property type="match status" value="1"/>
</dbReference>
<evidence type="ECO:0000256" key="1">
    <source>
        <dbReference type="SAM" id="MobiDB-lite"/>
    </source>
</evidence>
<dbReference type="PANTHER" id="PTHR38600:SF2">
    <property type="entry name" value="SLL0088 PROTEIN"/>
    <property type="match status" value="1"/>
</dbReference>
<dbReference type="AlphaFoldDB" id="A0A560KDY5"/>
<feature type="region of interest" description="Disordered" evidence="1">
    <location>
        <begin position="108"/>
        <end position="150"/>
    </location>
</feature>
<dbReference type="STRING" id="1399419.A5906_21265"/>
<proteinExistence type="predicted"/>
<dbReference type="SMART" id="SM00418">
    <property type="entry name" value="HTH_ARSR"/>
    <property type="match status" value="1"/>
</dbReference>
<name>A0A560KDY5_9BRAD</name>
<dbReference type="RefSeq" id="WP_080133722.1">
    <property type="nucleotide sequence ID" value="NZ_LWIG01000001.1"/>
</dbReference>
<evidence type="ECO:0000259" key="2">
    <source>
        <dbReference type="PROSITE" id="PS50987"/>
    </source>
</evidence>
<organism evidence="3 4">
    <name type="scientific">Bradyrhizobium sacchari</name>
    <dbReference type="NCBI Taxonomy" id="1399419"/>
    <lineage>
        <taxon>Bacteria</taxon>
        <taxon>Pseudomonadati</taxon>
        <taxon>Pseudomonadota</taxon>
        <taxon>Alphaproteobacteria</taxon>
        <taxon>Hyphomicrobiales</taxon>
        <taxon>Nitrobacteraceae</taxon>
        <taxon>Bradyrhizobium</taxon>
    </lineage>
</organism>
<dbReference type="EMBL" id="VITW01000002">
    <property type="protein sequence ID" value="TWB81482.1"/>
    <property type="molecule type" value="Genomic_DNA"/>
</dbReference>